<comment type="caution">
    <text evidence="14">The sequence shown here is derived from an EMBL/GenBank/DDBJ whole genome shotgun (WGS) entry which is preliminary data.</text>
</comment>
<evidence type="ECO:0000256" key="9">
    <source>
        <dbReference type="ARBA" id="ARBA00023065"/>
    </source>
</evidence>
<feature type="transmembrane region" description="Helical" evidence="13">
    <location>
        <begin position="67"/>
        <end position="88"/>
    </location>
</feature>
<evidence type="ECO:0000256" key="12">
    <source>
        <dbReference type="ARBA" id="ARBA00034430"/>
    </source>
</evidence>
<evidence type="ECO:0000256" key="8">
    <source>
        <dbReference type="ARBA" id="ARBA00022989"/>
    </source>
</evidence>
<feature type="transmembrane region" description="Helical" evidence="13">
    <location>
        <begin position="38"/>
        <end position="55"/>
    </location>
</feature>
<evidence type="ECO:0000256" key="1">
    <source>
        <dbReference type="ARBA" id="ARBA00004141"/>
    </source>
</evidence>
<accession>A0A6A8M6R3</accession>
<evidence type="ECO:0000256" key="3">
    <source>
        <dbReference type="ARBA" id="ARBA00022448"/>
    </source>
</evidence>
<feature type="transmembrane region" description="Helical" evidence="13">
    <location>
        <begin position="100"/>
        <end position="124"/>
    </location>
</feature>
<dbReference type="EMBL" id="VUNB01000004">
    <property type="protein sequence ID" value="MST69035.1"/>
    <property type="molecule type" value="Genomic_DNA"/>
</dbReference>
<dbReference type="GO" id="GO:0015252">
    <property type="term" value="F:proton channel activity"/>
    <property type="evidence" value="ECO:0007669"/>
    <property type="project" value="InterPro"/>
</dbReference>
<reference evidence="14" key="1">
    <citation type="submission" date="2019-09" db="EMBL/GenBank/DDBJ databases">
        <title>In-depth cultivation of the pig gut microbiome towards novel bacterial diversity and tailored functional studies.</title>
        <authorList>
            <person name="Wylensek D."/>
            <person name="Hitch T.C.A."/>
            <person name="Clavel T."/>
        </authorList>
    </citation>
    <scope>NUCLEOTIDE SEQUENCE</scope>
    <source>
        <strain evidence="14">RF-744-FAT-WT-3</strain>
    </source>
</reference>
<evidence type="ECO:0000256" key="13">
    <source>
        <dbReference type="SAM" id="Phobius"/>
    </source>
</evidence>
<keyword evidence="8 13" id="KW-1133">Transmembrane helix</keyword>
<organism evidence="14">
    <name type="scientific">Baileyella intestinalis</name>
    <dbReference type="NCBI Taxonomy" id="2606709"/>
    <lineage>
        <taxon>Bacteria</taxon>
        <taxon>Bacillati</taxon>
        <taxon>Bacillota</taxon>
        <taxon>Clostridia</taxon>
        <taxon>Peptostreptococcales</taxon>
        <taxon>Anaerovoracaceae</taxon>
        <taxon>Baileyella</taxon>
    </lineage>
</organism>
<protein>
    <submittedName>
        <fullName evidence="14">DUF1211 domain-containing protein</fullName>
    </submittedName>
</protein>
<keyword evidence="6" id="KW-0631">Potassium channel</keyword>
<keyword evidence="9" id="KW-0406">Ion transport</keyword>
<keyword evidence="4" id="KW-0633">Potassium transport</keyword>
<gene>
    <name evidence="14" type="ORF">FYJ66_05445</name>
</gene>
<dbReference type="RefSeq" id="WP_154572508.1">
    <property type="nucleotide sequence ID" value="NZ_VUNB01000004.1"/>
</dbReference>
<keyword evidence="7" id="KW-0630">Potassium</keyword>
<evidence type="ECO:0000256" key="7">
    <source>
        <dbReference type="ARBA" id="ARBA00022958"/>
    </source>
</evidence>
<evidence type="ECO:0000256" key="2">
    <source>
        <dbReference type="ARBA" id="ARBA00006920"/>
    </source>
</evidence>
<comment type="catalytic activity">
    <reaction evidence="12">
        <text>K(+)(in) = K(+)(out)</text>
        <dbReference type="Rhea" id="RHEA:29463"/>
        <dbReference type="ChEBI" id="CHEBI:29103"/>
    </reaction>
</comment>
<dbReference type="Pfam" id="PF06736">
    <property type="entry name" value="TMEM175"/>
    <property type="match status" value="1"/>
</dbReference>
<evidence type="ECO:0000256" key="11">
    <source>
        <dbReference type="ARBA" id="ARBA00023303"/>
    </source>
</evidence>
<feature type="transmembrane region" description="Helical" evidence="13">
    <location>
        <begin position="130"/>
        <end position="152"/>
    </location>
</feature>
<evidence type="ECO:0000256" key="5">
    <source>
        <dbReference type="ARBA" id="ARBA00022692"/>
    </source>
</evidence>
<keyword evidence="11" id="KW-0407">Ion channel</keyword>
<keyword evidence="3" id="KW-0813">Transport</keyword>
<proteinExistence type="inferred from homology"/>
<dbReference type="InterPro" id="IPR010617">
    <property type="entry name" value="TMEM175-like"/>
</dbReference>
<dbReference type="AlphaFoldDB" id="A0A6A8M6R3"/>
<dbReference type="GO" id="GO:0016020">
    <property type="term" value="C:membrane"/>
    <property type="evidence" value="ECO:0007669"/>
    <property type="project" value="UniProtKB-SubCell"/>
</dbReference>
<evidence type="ECO:0000256" key="4">
    <source>
        <dbReference type="ARBA" id="ARBA00022538"/>
    </source>
</evidence>
<sequence length="229" mass="26699">MKIIKEDIKEIYSKEDVAKRMDRARSEMPLKTKNHLETFNDGILAILITIMVLEIPVPSANVSYQMFIRSIFVFLVSFFVVANFWYGLHREFLTFDKADHWVIISDFVFLAVLSLIPVTTKWIISNRSSLAVINYGVVYMISTVMMHVIMFCGHRTHFKAYRAYFVRAMLTNFIIVILINAVLIAIAVYRPRLAFYLYLALPIISFFAPGPKISSFIVKNMRKKKHRRD</sequence>
<comment type="similarity">
    <text evidence="2">Belongs to the TMEM175 family.</text>
</comment>
<feature type="transmembrane region" description="Helical" evidence="13">
    <location>
        <begin position="195"/>
        <end position="218"/>
    </location>
</feature>
<evidence type="ECO:0000256" key="10">
    <source>
        <dbReference type="ARBA" id="ARBA00023136"/>
    </source>
</evidence>
<keyword evidence="5 13" id="KW-0812">Transmembrane</keyword>
<feature type="transmembrane region" description="Helical" evidence="13">
    <location>
        <begin position="164"/>
        <end position="189"/>
    </location>
</feature>
<dbReference type="GO" id="GO:0005267">
    <property type="term" value="F:potassium channel activity"/>
    <property type="evidence" value="ECO:0007669"/>
    <property type="project" value="UniProtKB-KW"/>
</dbReference>
<evidence type="ECO:0000256" key="6">
    <source>
        <dbReference type="ARBA" id="ARBA00022826"/>
    </source>
</evidence>
<keyword evidence="10 13" id="KW-0472">Membrane</keyword>
<comment type="subcellular location">
    <subcellularLocation>
        <location evidence="1">Membrane</location>
        <topology evidence="1">Multi-pass membrane protein</topology>
    </subcellularLocation>
</comment>
<name>A0A6A8M6R3_9FIRM</name>
<evidence type="ECO:0000313" key="14">
    <source>
        <dbReference type="EMBL" id="MST69035.1"/>
    </source>
</evidence>